<evidence type="ECO:0000313" key="13">
    <source>
        <dbReference type="Proteomes" id="UP000009168"/>
    </source>
</evidence>
<dbReference type="Gene3D" id="3.40.50.620">
    <property type="entry name" value="HUPs"/>
    <property type="match status" value="1"/>
</dbReference>
<evidence type="ECO:0000256" key="10">
    <source>
        <dbReference type="ARBA" id="ARBA00049929"/>
    </source>
</evidence>
<keyword evidence="8 11" id="KW-0030">Aminoacyl-tRNA synthetase</keyword>
<gene>
    <name evidence="12" type="ORF">TTHERM_00997610</name>
</gene>
<reference evidence="13" key="1">
    <citation type="journal article" date="2006" name="PLoS Biol.">
        <title>Macronuclear genome sequence of the ciliate Tetrahymena thermophila, a model eukaryote.</title>
        <authorList>
            <person name="Eisen J.A."/>
            <person name="Coyne R.S."/>
            <person name="Wu M."/>
            <person name="Wu D."/>
            <person name="Thiagarajan M."/>
            <person name="Wortman J.R."/>
            <person name="Badger J.H."/>
            <person name="Ren Q."/>
            <person name="Amedeo P."/>
            <person name="Jones K.M."/>
            <person name="Tallon L.J."/>
            <person name="Delcher A.L."/>
            <person name="Salzberg S.L."/>
            <person name="Silva J.C."/>
            <person name="Haas B.J."/>
            <person name="Majoros W.H."/>
            <person name="Farzad M."/>
            <person name="Carlton J.M."/>
            <person name="Smith R.K. Jr."/>
            <person name="Garg J."/>
            <person name="Pearlman R.E."/>
            <person name="Karrer K.M."/>
            <person name="Sun L."/>
            <person name="Manning G."/>
            <person name="Elde N.C."/>
            <person name="Turkewitz A.P."/>
            <person name="Asai D.J."/>
            <person name="Wilkes D.E."/>
            <person name="Wang Y."/>
            <person name="Cai H."/>
            <person name="Collins K."/>
            <person name="Stewart B.A."/>
            <person name="Lee S.R."/>
            <person name="Wilamowska K."/>
            <person name="Weinberg Z."/>
            <person name="Ruzzo W.L."/>
            <person name="Wloga D."/>
            <person name="Gaertig J."/>
            <person name="Frankel J."/>
            <person name="Tsao C.-C."/>
            <person name="Gorovsky M.A."/>
            <person name="Keeling P.J."/>
            <person name="Waller R.F."/>
            <person name="Patron N.J."/>
            <person name="Cherry J.M."/>
            <person name="Stover N.A."/>
            <person name="Krieger C.J."/>
            <person name="del Toro C."/>
            <person name="Ryder H.F."/>
            <person name="Williamson S.C."/>
            <person name="Barbeau R.A."/>
            <person name="Hamilton E.P."/>
            <person name="Orias E."/>
        </authorList>
    </citation>
    <scope>NUCLEOTIDE SEQUENCE [LARGE SCALE GENOMIC DNA]</scope>
    <source>
        <strain evidence="13">SB210</strain>
    </source>
</reference>
<dbReference type="GO" id="GO:0005524">
    <property type="term" value="F:ATP binding"/>
    <property type="evidence" value="ECO:0007669"/>
    <property type="project" value="UniProtKB-KW"/>
</dbReference>
<dbReference type="STRING" id="312017.Q23R00"/>
<dbReference type="OrthoDB" id="15808at2759"/>
<dbReference type="HOGENOM" id="CLU_029244_1_4_1"/>
<dbReference type="EC" id="6.1.1.2" evidence="3"/>
<dbReference type="eggNOG" id="KOG2713">
    <property type="taxonomic scope" value="Eukaryota"/>
</dbReference>
<evidence type="ECO:0000256" key="1">
    <source>
        <dbReference type="ARBA" id="ARBA00004173"/>
    </source>
</evidence>
<keyword evidence="6 11" id="KW-0067">ATP-binding</keyword>
<evidence type="ECO:0000256" key="11">
    <source>
        <dbReference type="RuleBase" id="RU363036"/>
    </source>
</evidence>
<dbReference type="GO" id="GO:0004830">
    <property type="term" value="F:tryptophan-tRNA ligase activity"/>
    <property type="evidence" value="ECO:0007669"/>
    <property type="project" value="UniProtKB-EC"/>
</dbReference>
<comment type="subcellular location">
    <subcellularLocation>
        <location evidence="1">Mitochondrion</location>
    </subcellularLocation>
</comment>
<evidence type="ECO:0000256" key="9">
    <source>
        <dbReference type="ARBA" id="ARBA00030268"/>
    </source>
</evidence>
<dbReference type="InterPro" id="IPR050203">
    <property type="entry name" value="Trp-tRNA_synthetase"/>
</dbReference>
<evidence type="ECO:0000256" key="2">
    <source>
        <dbReference type="ARBA" id="ARBA00005594"/>
    </source>
</evidence>
<dbReference type="InterPro" id="IPR024109">
    <property type="entry name" value="Trp-tRNA-ligase_bac-type"/>
</dbReference>
<evidence type="ECO:0000256" key="4">
    <source>
        <dbReference type="ARBA" id="ARBA00022598"/>
    </source>
</evidence>
<evidence type="ECO:0000256" key="6">
    <source>
        <dbReference type="ARBA" id="ARBA00022840"/>
    </source>
</evidence>
<dbReference type="Proteomes" id="UP000009168">
    <property type="component" value="Unassembled WGS sequence"/>
</dbReference>
<evidence type="ECO:0000256" key="8">
    <source>
        <dbReference type="ARBA" id="ARBA00023146"/>
    </source>
</evidence>
<evidence type="ECO:0000256" key="3">
    <source>
        <dbReference type="ARBA" id="ARBA00013161"/>
    </source>
</evidence>
<dbReference type="GO" id="GO:0005739">
    <property type="term" value="C:mitochondrion"/>
    <property type="evidence" value="ECO:0007669"/>
    <property type="project" value="UniProtKB-SubCell"/>
</dbReference>
<sequence length="346" mass="39524">MSAKKIARDLIFSGIQPTGKLHLGNYLGAIQNWVKLQEKYHEKSDIFFCIVDQHALTDKFKIDHQIYFEDTTKDNTIIMAAALLASGIDPKKSNIFVQSAVPYHAELQWMLGCIAPQNWLNTMTQYKDKKSKNSSLGLYSYPVLMAADILLYNATHVPVGSDQKQHLELTRDYATRFNTLFKNDKTQGISMPQYIESEFPRVMSLKDGTKKMSKSDPSDFSRINLTDTPEVVYDKIKKAKTDSIPIVKLDPNRPEVTNLIRIYSSLSGQSIKEIEATFSSSSMKDFKDKLSELIITKVCPIGLRIEDLLSNQDYVYESLKQGNERAYDRAKENIQRIKKEMGMYVM</sequence>
<dbReference type="PROSITE" id="PS00178">
    <property type="entry name" value="AA_TRNA_LIGASE_I"/>
    <property type="match status" value="1"/>
</dbReference>
<dbReference type="GO" id="GO:0006436">
    <property type="term" value="P:tryptophanyl-tRNA aminoacylation"/>
    <property type="evidence" value="ECO:0007669"/>
    <property type="project" value="InterPro"/>
</dbReference>
<evidence type="ECO:0000313" key="12">
    <source>
        <dbReference type="EMBL" id="EAR98956.2"/>
    </source>
</evidence>
<dbReference type="GeneID" id="7829817"/>
<dbReference type="PANTHER" id="PTHR43766">
    <property type="entry name" value="TRYPTOPHAN--TRNA LIGASE, MITOCHONDRIAL"/>
    <property type="match status" value="1"/>
</dbReference>
<dbReference type="CDD" id="cd00806">
    <property type="entry name" value="TrpRS_core"/>
    <property type="match status" value="1"/>
</dbReference>
<dbReference type="InterPro" id="IPR014729">
    <property type="entry name" value="Rossmann-like_a/b/a_fold"/>
</dbReference>
<evidence type="ECO:0000256" key="5">
    <source>
        <dbReference type="ARBA" id="ARBA00022741"/>
    </source>
</evidence>
<dbReference type="InterPro" id="IPR001412">
    <property type="entry name" value="aa-tRNA-synth_I_CS"/>
</dbReference>
<keyword evidence="7 11" id="KW-0648">Protein biosynthesis</keyword>
<dbReference type="Gene3D" id="1.10.240.10">
    <property type="entry name" value="Tyrosyl-Transfer RNA Synthetase"/>
    <property type="match status" value="1"/>
</dbReference>
<keyword evidence="13" id="KW-1185">Reference proteome</keyword>
<protein>
    <recommendedName>
        <fullName evidence="3">tryptophan--tRNA ligase</fullName>
        <ecNumber evidence="3">6.1.1.2</ecNumber>
    </recommendedName>
    <alternativeName>
        <fullName evidence="9">Tryptophanyl-tRNA synthetase</fullName>
    </alternativeName>
</protein>
<keyword evidence="4 11" id="KW-0436">Ligase</keyword>
<dbReference type="KEGG" id="tet:TTHERM_00997610"/>
<evidence type="ECO:0000256" key="7">
    <source>
        <dbReference type="ARBA" id="ARBA00022917"/>
    </source>
</evidence>
<comment type="similarity">
    <text evidence="2 11">Belongs to the class-I aminoacyl-tRNA synthetase family.</text>
</comment>
<comment type="catalytic activity">
    <reaction evidence="10">
        <text>tRNA(Trp) + L-tryptophan + ATP = L-tryptophyl-tRNA(Trp) + AMP + diphosphate + H(+)</text>
        <dbReference type="Rhea" id="RHEA:24080"/>
        <dbReference type="Rhea" id="RHEA-COMP:9671"/>
        <dbReference type="Rhea" id="RHEA-COMP:9705"/>
        <dbReference type="ChEBI" id="CHEBI:15378"/>
        <dbReference type="ChEBI" id="CHEBI:30616"/>
        <dbReference type="ChEBI" id="CHEBI:33019"/>
        <dbReference type="ChEBI" id="CHEBI:57912"/>
        <dbReference type="ChEBI" id="CHEBI:78442"/>
        <dbReference type="ChEBI" id="CHEBI:78535"/>
        <dbReference type="ChEBI" id="CHEBI:456215"/>
        <dbReference type="EC" id="6.1.1.2"/>
    </reaction>
</comment>
<dbReference type="InterPro" id="IPR002306">
    <property type="entry name" value="Trp-tRNA-ligase"/>
</dbReference>
<dbReference type="AlphaFoldDB" id="Q23R00"/>
<dbReference type="PANTHER" id="PTHR43766:SF1">
    <property type="entry name" value="TRYPTOPHAN--TRNA LIGASE, MITOCHONDRIAL"/>
    <property type="match status" value="1"/>
</dbReference>
<dbReference type="NCBIfam" id="TIGR00233">
    <property type="entry name" value="trpS"/>
    <property type="match status" value="1"/>
</dbReference>
<dbReference type="FunFam" id="1.10.240.10:FF:000002">
    <property type="entry name" value="Tryptophan--tRNA ligase"/>
    <property type="match status" value="1"/>
</dbReference>
<keyword evidence="5 11" id="KW-0547">Nucleotide-binding</keyword>
<dbReference type="PRINTS" id="PR01039">
    <property type="entry name" value="TRNASYNTHTRP"/>
</dbReference>
<dbReference type="InParanoid" id="Q23R00"/>
<dbReference type="Pfam" id="PF00579">
    <property type="entry name" value="tRNA-synt_1b"/>
    <property type="match status" value="1"/>
</dbReference>
<dbReference type="HAMAP" id="MF_00140_B">
    <property type="entry name" value="Trp_tRNA_synth_B"/>
    <property type="match status" value="1"/>
</dbReference>
<dbReference type="EMBL" id="GG662646">
    <property type="protein sequence ID" value="EAR98956.2"/>
    <property type="molecule type" value="Genomic_DNA"/>
</dbReference>
<dbReference type="RefSeq" id="XP_001019201.2">
    <property type="nucleotide sequence ID" value="XM_001019201.2"/>
</dbReference>
<name>Q23R00_TETTS</name>
<organism evidence="12 13">
    <name type="scientific">Tetrahymena thermophila (strain SB210)</name>
    <dbReference type="NCBI Taxonomy" id="312017"/>
    <lineage>
        <taxon>Eukaryota</taxon>
        <taxon>Sar</taxon>
        <taxon>Alveolata</taxon>
        <taxon>Ciliophora</taxon>
        <taxon>Intramacronucleata</taxon>
        <taxon>Oligohymenophorea</taxon>
        <taxon>Hymenostomatida</taxon>
        <taxon>Tetrahymenina</taxon>
        <taxon>Tetrahymenidae</taxon>
        <taxon>Tetrahymena</taxon>
    </lineage>
</organism>
<dbReference type="SUPFAM" id="SSF52374">
    <property type="entry name" value="Nucleotidylyl transferase"/>
    <property type="match status" value="1"/>
</dbReference>
<accession>Q23R00</accession>
<proteinExistence type="inferred from homology"/>
<dbReference type="InterPro" id="IPR002305">
    <property type="entry name" value="aa-tRNA-synth_Ic"/>
</dbReference>